<feature type="compositionally biased region" description="Low complexity" evidence="1">
    <location>
        <begin position="89"/>
        <end position="102"/>
    </location>
</feature>
<gene>
    <name evidence="2" type="ORF">E2562_016315</name>
</gene>
<evidence type="ECO:0000256" key="1">
    <source>
        <dbReference type="SAM" id="MobiDB-lite"/>
    </source>
</evidence>
<accession>A0A6G1DZ99</accession>
<feature type="compositionally biased region" description="Acidic residues" evidence="1">
    <location>
        <begin position="171"/>
        <end position="180"/>
    </location>
</feature>
<feature type="region of interest" description="Disordered" evidence="1">
    <location>
        <begin position="43"/>
        <end position="63"/>
    </location>
</feature>
<reference evidence="2 3" key="1">
    <citation type="submission" date="2019-11" db="EMBL/GenBank/DDBJ databases">
        <title>Whole genome sequence of Oryza granulata.</title>
        <authorList>
            <person name="Li W."/>
        </authorList>
    </citation>
    <scope>NUCLEOTIDE SEQUENCE [LARGE SCALE GENOMIC DNA]</scope>
    <source>
        <strain evidence="3">cv. Menghai</strain>
        <tissue evidence="2">Leaf</tissue>
    </source>
</reference>
<dbReference type="AlphaFoldDB" id="A0A6G1DZ99"/>
<organism evidence="2 3">
    <name type="scientific">Oryza meyeriana var. granulata</name>
    <dbReference type="NCBI Taxonomy" id="110450"/>
    <lineage>
        <taxon>Eukaryota</taxon>
        <taxon>Viridiplantae</taxon>
        <taxon>Streptophyta</taxon>
        <taxon>Embryophyta</taxon>
        <taxon>Tracheophyta</taxon>
        <taxon>Spermatophyta</taxon>
        <taxon>Magnoliopsida</taxon>
        <taxon>Liliopsida</taxon>
        <taxon>Poales</taxon>
        <taxon>Poaceae</taxon>
        <taxon>BOP clade</taxon>
        <taxon>Oryzoideae</taxon>
        <taxon>Oryzeae</taxon>
        <taxon>Oryzinae</taxon>
        <taxon>Oryza</taxon>
        <taxon>Oryza meyeriana</taxon>
    </lineage>
</organism>
<dbReference type="EMBL" id="SPHZ02000005">
    <property type="protein sequence ID" value="KAF0917013.1"/>
    <property type="molecule type" value="Genomic_DNA"/>
</dbReference>
<keyword evidence="3" id="KW-1185">Reference proteome</keyword>
<sequence>MHLRQDGGMHKDKIGHHRIHVLGLDVEGGLTCQDQDHILLPAGDWSGAGDGRPSATCPGGRDTPFGTVRHLLIRLDMLEDWSLDRSRTGSSGVSGLPSSPSSDSDDMPRPHVRRYVWNLGYADGTLPPPPVAAPERDRPDLRARLDQRGRPEQCGRQGSCRGTLPPRRQEDDDDDDFLHD</sequence>
<dbReference type="Proteomes" id="UP000479710">
    <property type="component" value="Unassembled WGS sequence"/>
</dbReference>
<proteinExistence type="predicted"/>
<feature type="region of interest" description="Disordered" evidence="1">
    <location>
        <begin position="84"/>
        <end position="110"/>
    </location>
</feature>
<evidence type="ECO:0000313" key="2">
    <source>
        <dbReference type="EMBL" id="KAF0917013.1"/>
    </source>
</evidence>
<evidence type="ECO:0000313" key="3">
    <source>
        <dbReference type="Proteomes" id="UP000479710"/>
    </source>
</evidence>
<protein>
    <submittedName>
        <fullName evidence="2">Uncharacterized protein</fullName>
    </submittedName>
</protein>
<comment type="caution">
    <text evidence="2">The sequence shown here is derived from an EMBL/GenBank/DDBJ whole genome shotgun (WGS) entry which is preliminary data.</text>
</comment>
<feature type="compositionally biased region" description="Basic and acidic residues" evidence="1">
    <location>
        <begin position="134"/>
        <end position="153"/>
    </location>
</feature>
<name>A0A6G1DZ99_9ORYZ</name>
<feature type="region of interest" description="Disordered" evidence="1">
    <location>
        <begin position="123"/>
        <end position="180"/>
    </location>
</feature>